<reference evidence="2 3" key="1">
    <citation type="submission" date="2019-11" db="EMBL/GenBank/DDBJ databases">
        <title>Spirosoma endbachense sp. nov., isolated from a natural salt meadow.</title>
        <authorList>
            <person name="Rojas J."/>
            <person name="Ambika Manirajan B."/>
            <person name="Ratering S."/>
            <person name="Suarez C."/>
            <person name="Geissler-Plaum R."/>
            <person name="Schnell S."/>
        </authorList>
    </citation>
    <scope>NUCLEOTIDE SEQUENCE [LARGE SCALE GENOMIC DNA]</scope>
    <source>
        <strain evidence="2 3">I-24</strain>
    </source>
</reference>
<proteinExistence type="predicted"/>
<feature type="compositionally biased region" description="Polar residues" evidence="1">
    <location>
        <begin position="53"/>
        <end position="63"/>
    </location>
</feature>
<dbReference type="EMBL" id="CP045997">
    <property type="protein sequence ID" value="QHV98922.1"/>
    <property type="molecule type" value="Genomic_DNA"/>
</dbReference>
<evidence type="ECO:0000256" key="1">
    <source>
        <dbReference type="SAM" id="MobiDB-lite"/>
    </source>
</evidence>
<evidence type="ECO:0000313" key="3">
    <source>
        <dbReference type="Proteomes" id="UP000464577"/>
    </source>
</evidence>
<accession>A0A6P1W3Q0</accession>
<dbReference type="AlphaFoldDB" id="A0A6P1W3Q0"/>
<dbReference type="Proteomes" id="UP000464577">
    <property type="component" value="Chromosome"/>
</dbReference>
<sequence>MIQITILKYYLWHVPNLISYFLVSSQINRSLDREVKKSVHFPSPEPVKPPWGKQSTLPFSSNRVLGMSQHLDER</sequence>
<gene>
    <name evidence="2" type="ORF">GJR95_29675</name>
</gene>
<name>A0A6P1W3Q0_9BACT</name>
<evidence type="ECO:0000313" key="2">
    <source>
        <dbReference type="EMBL" id="QHV98922.1"/>
    </source>
</evidence>
<protein>
    <submittedName>
        <fullName evidence="2">Uncharacterized protein</fullName>
    </submittedName>
</protein>
<feature type="region of interest" description="Disordered" evidence="1">
    <location>
        <begin position="44"/>
        <end position="74"/>
    </location>
</feature>
<organism evidence="2 3">
    <name type="scientific">Spirosoma endbachense</name>
    <dbReference type="NCBI Taxonomy" id="2666025"/>
    <lineage>
        <taxon>Bacteria</taxon>
        <taxon>Pseudomonadati</taxon>
        <taxon>Bacteroidota</taxon>
        <taxon>Cytophagia</taxon>
        <taxon>Cytophagales</taxon>
        <taxon>Cytophagaceae</taxon>
        <taxon>Spirosoma</taxon>
    </lineage>
</organism>
<dbReference type="KEGG" id="senf:GJR95_29675"/>
<keyword evidence="3" id="KW-1185">Reference proteome</keyword>